<accession>A0AB34WYM3</accession>
<dbReference type="Proteomes" id="UP000070572">
    <property type="component" value="Unassembled WGS sequence"/>
</dbReference>
<name>A0AB34WYM3_9ACTO</name>
<organism evidence="1 2">
    <name type="scientific">Varibaculum cambriense</name>
    <dbReference type="NCBI Taxonomy" id="184870"/>
    <lineage>
        <taxon>Bacteria</taxon>
        <taxon>Bacillati</taxon>
        <taxon>Actinomycetota</taxon>
        <taxon>Actinomycetes</taxon>
        <taxon>Actinomycetales</taxon>
        <taxon>Actinomycetaceae</taxon>
        <taxon>Varibaculum</taxon>
    </lineage>
</organism>
<protein>
    <submittedName>
        <fullName evidence="1">Uncharacterized protein</fullName>
    </submittedName>
</protein>
<sequence length="39" mass="4367">MPGRYVHHEELFNPLLNRLMPMPLSLRSGGNMSGCQLVA</sequence>
<reference evidence="1 2" key="1">
    <citation type="submission" date="2016-01" db="EMBL/GenBank/DDBJ databases">
        <authorList>
            <person name="Mitreva M."/>
            <person name="Pepin K.H."/>
            <person name="Mihindukulasuriya K.A."/>
            <person name="Fulton R."/>
            <person name="Fronick C."/>
            <person name="O'Laughlin M."/>
            <person name="Miner T."/>
            <person name="Herter B."/>
            <person name="Rosa B.A."/>
            <person name="Cordes M."/>
            <person name="Tomlinson C."/>
            <person name="Wollam A."/>
            <person name="Palsikar V.B."/>
            <person name="Mardis E.R."/>
            <person name="Wilson R.K."/>
        </authorList>
    </citation>
    <scope>NUCLEOTIDE SEQUENCE [LARGE SCALE GENOMIC DNA]</scope>
    <source>
        <strain evidence="1 2">DNF00696</strain>
    </source>
</reference>
<dbReference type="EMBL" id="LSDN01000016">
    <property type="protein sequence ID" value="KXB80351.1"/>
    <property type="molecule type" value="Genomic_DNA"/>
</dbReference>
<gene>
    <name evidence="1" type="ORF">HMPREF1862_01343</name>
</gene>
<evidence type="ECO:0000313" key="1">
    <source>
        <dbReference type="EMBL" id="KXB80351.1"/>
    </source>
</evidence>
<evidence type="ECO:0000313" key="2">
    <source>
        <dbReference type="Proteomes" id="UP000070572"/>
    </source>
</evidence>
<comment type="caution">
    <text evidence="1">The sequence shown here is derived from an EMBL/GenBank/DDBJ whole genome shotgun (WGS) entry which is preliminary data.</text>
</comment>
<proteinExistence type="predicted"/>
<dbReference type="AlphaFoldDB" id="A0AB34WYM3"/>